<proteinExistence type="predicted"/>
<accession>A0A9J6GRZ5</accession>
<name>A0A9J6GRZ5_HAELO</name>
<organism evidence="1 2">
    <name type="scientific">Haemaphysalis longicornis</name>
    <name type="common">Bush tick</name>
    <dbReference type="NCBI Taxonomy" id="44386"/>
    <lineage>
        <taxon>Eukaryota</taxon>
        <taxon>Metazoa</taxon>
        <taxon>Ecdysozoa</taxon>
        <taxon>Arthropoda</taxon>
        <taxon>Chelicerata</taxon>
        <taxon>Arachnida</taxon>
        <taxon>Acari</taxon>
        <taxon>Parasitiformes</taxon>
        <taxon>Ixodida</taxon>
        <taxon>Ixodoidea</taxon>
        <taxon>Ixodidae</taxon>
        <taxon>Haemaphysalinae</taxon>
        <taxon>Haemaphysalis</taxon>
    </lineage>
</organism>
<dbReference type="EMBL" id="JABSTR010000008">
    <property type="protein sequence ID" value="KAH9377497.1"/>
    <property type="molecule type" value="Genomic_DNA"/>
</dbReference>
<comment type="caution">
    <text evidence="1">The sequence shown here is derived from an EMBL/GenBank/DDBJ whole genome shotgun (WGS) entry which is preliminary data.</text>
</comment>
<protein>
    <submittedName>
        <fullName evidence="1">Uncharacterized protein</fullName>
    </submittedName>
</protein>
<sequence>MNTSGLRTSLAFHAAPRYKGICENTSGETGFSDMVKQTLNTELECLQTLQAKVCSLDVDKMRIKQRLSTANKETCLMEM</sequence>
<keyword evidence="2" id="KW-1185">Reference proteome</keyword>
<evidence type="ECO:0000313" key="2">
    <source>
        <dbReference type="Proteomes" id="UP000821853"/>
    </source>
</evidence>
<dbReference type="Proteomes" id="UP000821853">
    <property type="component" value="Unassembled WGS sequence"/>
</dbReference>
<reference evidence="1 2" key="1">
    <citation type="journal article" date="2020" name="Cell">
        <title>Large-Scale Comparative Analyses of Tick Genomes Elucidate Their Genetic Diversity and Vector Capacities.</title>
        <authorList>
            <consortium name="Tick Genome and Microbiome Consortium (TIGMIC)"/>
            <person name="Jia N."/>
            <person name="Wang J."/>
            <person name="Shi W."/>
            <person name="Du L."/>
            <person name="Sun Y."/>
            <person name="Zhan W."/>
            <person name="Jiang J.F."/>
            <person name="Wang Q."/>
            <person name="Zhang B."/>
            <person name="Ji P."/>
            <person name="Bell-Sakyi L."/>
            <person name="Cui X.M."/>
            <person name="Yuan T.T."/>
            <person name="Jiang B.G."/>
            <person name="Yang W.F."/>
            <person name="Lam T.T."/>
            <person name="Chang Q.C."/>
            <person name="Ding S.J."/>
            <person name="Wang X.J."/>
            <person name="Zhu J.G."/>
            <person name="Ruan X.D."/>
            <person name="Zhao L."/>
            <person name="Wei J.T."/>
            <person name="Ye R.Z."/>
            <person name="Que T.C."/>
            <person name="Du C.H."/>
            <person name="Zhou Y.H."/>
            <person name="Cheng J.X."/>
            <person name="Dai P.F."/>
            <person name="Guo W.B."/>
            <person name="Han X.H."/>
            <person name="Huang E.J."/>
            <person name="Li L.F."/>
            <person name="Wei W."/>
            <person name="Gao Y.C."/>
            <person name="Liu J.Z."/>
            <person name="Shao H.Z."/>
            <person name="Wang X."/>
            <person name="Wang C.C."/>
            <person name="Yang T.C."/>
            <person name="Huo Q.B."/>
            <person name="Li W."/>
            <person name="Chen H.Y."/>
            <person name="Chen S.E."/>
            <person name="Zhou L.G."/>
            <person name="Ni X.B."/>
            <person name="Tian J.H."/>
            <person name="Sheng Y."/>
            <person name="Liu T."/>
            <person name="Pan Y.S."/>
            <person name="Xia L.Y."/>
            <person name="Li J."/>
            <person name="Zhao F."/>
            <person name="Cao W.C."/>
        </authorList>
    </citation>
    <scope>NUCLEOTIDE SEQUENCE [LARGE SCALE GENOMIC DNA]</scope>
    <source>
        <strain evidence="1">HaeL-2018</strain>
    </source>
</reference>
<evidence type="ECO:0000313" key="1">
    <source>
        <dbReference type="EMBL" id="KAH9377497.1"/>
    </source>
</evidence>
<gene>
    <name evidence="1" type="ORF">HPB48_006242</name>
</gene>
<dbReference type="VEuPathDB" id="VectorBase:HLOH_062206"/>
<dbReference type="AlphaFoldDB" id="A0A9J6GRZ5"/>